<keyword evidence="3" id="KW-1185">Reference proteome</keyword>
<sequence length="86" mass="9060">MATTRADSSDGPLGNASPISPRPSAGRGPHHGQRLKDLGIQPCQARSTALFQFATELPAGLLARMLGVHIDVAVAWQRASAGDWMI</sequence>
<evidence type="ECO:0000313" key="3">
    <source>
        <dbReference type="Proteomes" id="UP000468735"/>
    </source>
</evidence>
<feature type="region of interest" description="Disordered" evidence="1">
    <location>
        <begin position="1"/>
        <end position="39"/>
    </location>
</feature>
<evidence type="ECO:0000313" key="2">
    <source>
        <dbReference type="EMBL" id="KAB2350055.1"/>
    </source>
</evidence>
<accession>A0A6H9Z024</accession>
<dbReference type="RefSeq" id="WP_151559629.1">
    <property type="nucleotide sequence ID" value="NZ_WBMT01000004.1"/>
</dbReference>
<organism evidence="2 3">
    <name type="scientific">Actinomadura rudentiformis</name>
    <dbReference type="NCBI Taxonomy" id="359158"/>
    <lineage>
        <taxon>Bacteria</taxon>
        <taxon>Bacillati</taxon>
        <taxon>Actinomycetota</taxon>
        <taxon>Actinomycetes</taxon>
        <taxon>Streptosporangiales</taxon>
        <taxon>Thermomonosporaceae</taxon>
        <taxon>Actinomadura</taxon>
    </lineage>
</organism>
<name>A0A6H9Z024_9ACTN</name>
<protein>
    <submittedName>
        <fullName evidence="2">Uncharacterized protein</fullName>
    </submittedName>
</protein>
<dbReference type="OrthoDB" id="3405537at2"/>
<proteinExistence type="predicted"/>
<gene>
    <name evidence="2" type="ORF">F8566_09535</name>
</gene>
<dbReference type="Proteomes" id="UP000468735">
    <property type="component" value="Unassembled WGS sequence"/>
</dbReference>
<dbReference type="EMBL" id="WBMT01000004">
    <property type="protein sequence ID" value="KAB2350055.1"/>
    <property type="molecule type" value="Genomic_DNA"/>
</dbReference>
<comment type="caution">
    <text evidence="2">The sequence shown here is derived from an EMBL/GenBank/DDBJ whole genome shotgun (WGS) entry which is preliminary data.</text>
</comment>
<dbReference type="AlphaFoldDB" id="A0A6H9Z024"/>
<reference evidence="2 3" key="1">
    <citation type="submission" date="2019-09" db="EMBL/GenBank/DDBJ databases">
        <title>Actinomadura physcomitrii sp. nov., a novel actinomycete isolated from moss [Physcomitrium sphaericum (Ludw) Fuernr].</title>
        <authorList>
            <person name="Zhuang X."/>
            <person name="Liu C."/>
        </authorList>
    </citation>
    <scope>NUCLEOTIDE SEQUENCE [LARGE SCALE GENOMIC DNA]</scope>
    <source>
        <strain evidence="2 3">HMC1</strain>
    </source>
</reference>
<evidence type="ECO:0000256" key="1">
    <source>
        <dbReference type="SAM" id="MobiDB-lite"/>
    </source>
</evidence>